<gene>
    <name evidence="4" type="ORF">OIU79_002293</name>
</gene>
<dbReference type="PANTHER" id="PTHR45777:SF2">
    <property type="entry name" value="METHIONINE AMINOPEPTIDASE 2"/>
    <property type="match status" value="1"/>
</dbReference>
<dbReference type="GO" id="GO:0006508">
    <property type="term" value="P:proteolysis"/>
    <property type="evidence" value="ECO:0007669"/>
    <property type="project" value="UniProtKB-KW"/>
</dbReference>
<evidence type="ECO:0000313" key="4">
    <source>
        <dbReference type="EMBL" id="KAJ6735194.1"/>
    </source>
</evidence>
<dbReference type="InterPro" id="IPR036005">
    <property type="entry name" value="Creatinase/aminopeptidase-like"/>
</dbReference>
<organism evidence="4 5">
    <name type="scientific">Salix purpurea</name>
    <name type="common">Purple osier willow</name>
    <dbReference type="NCBI Taxonomy" id="77065"/>
    <lineage>
        <taxon>Eukaryota</taxon>
        <taxon>Viridiplantae</taxon>
        <taxon>Streptophyta</taxon>
        <taxon>Embryophyta</taxon>
        <taxon>Tracheophyta</taxon>
        <taxon>Spermatophyta</taxon>
        <taxon>Magnoliopsida</taxon>
        <taxon>eudicotyledons</taxon>
        <taxon>Gunneridae</taxon>
        <taxon>Pentapetalae</taxon>
        <taxon>rosids</taxon>
        <taxon>fabids</taxon>
        <taxon>Malpighiales</taxon>
        <taxon>Salicaceae</taxon>
        <taxon>Saliceae</taxon>
        <taxon>Salix</taxon>
    </lineage>
</organism>
<dbReference type="InterPro" id="IPR050247">
    <property type="entry name" value="Met_Aminopeptidase_Type2"/>
</dbReference>
<name>A0A9Q0ZI06_SALPP</name>
<dbReference type="PANTHER" id="PTHR45777">
    <property type="entry name" value="METHIONINE AMINOPEPTIDASE 2"/>
    <property type="match status" value="1"/>
</dbReference>
<reference evidence="4" key="2">
    <citation type="journal article" date="2023" name="Int. J. Mol. Sci.">
        <title>De Novo Assembly and Annotation of 11 Diverse Shrub Willow (Salix) Genomes Reveals Novel Gene Organization in Sex-Linked Regions.</title>
        <authorList>
            <person name="Hyden B."/>
            <person name="Feng K."/>
            <person name="Yates T.B."/>
            <person name="Jawdy S."/>
            <person name="Cereghino C."/>
            <person name="Smart L.B."/>
            <person name="Muchero W."/>
        </authorList>
    </citation>
    <scope>NUCLEOTIDE SEQUENCE</scope>
    <source>
        <tissue evidence="4">Shoot tip</tissue>
    </source>
</reference>
<reference evidence="4" key="1">
    <citation type="submission" date="2022-11" db="EMBL/GenBank/DDBJ databases">
        <authorList>
            <person name="Hyden B.L."/>
            <person name="Feng K."/>
            <person name="Yates T."/>
            <person name="Jawdy S."/>
            <person name="Smart L.B."/>
            <person name="Muchero W."/>
        </authorList>
    </citation>
    <scope>NUCLEOTIDE SEQUENCE</scope>
    <source>
        <tissue evidence="4">Shoot tip</tissue>
    </source>
</reference>
<dbReference type="OrthoDB" id="7848262at2759"/>
<evidence type="ECO:0000256" key="2">
    <source>
        <dbReference type="ARBA" id="ARBA00022670"/>
    </source>
</evidence>
<dbReference type="GO" id="GO:0005737">
    <property type="term" value="C:cytoplasm"/>
    <property type="evidence" value="ECO:0007669"/>
    <property type="project" value="TreeGrafter"/>
</dbReference>
<dbReference type="SUPFAM" id="SSF55920">
    <property type="entry name" value="Creatinase/aminopeptidase"/>
    <property type="match status" value="1"/>
</dbReference>
<evidence type="ECO:0000256" key="3">
    <source>
        <dbReference type="ARBA" id="ARBA00022801"/>
    </source>
</evidence>
<sequence length="103" mass="11608">MDVFPSGEFPEGEIQQHKDDNLWRITSEEKRALERLEKPMYNSVRKCMKSILKPGMLMTDPCENTVPTVISENGVQAGIAFPTGCSLNWVAAHWTPNTGDEKK</sequence>
<protein>
    <submittedName>
        <fullName evidence="4">Uncharacterized protein</fullName>
    </submittedName>
</protein>
<dbReference type="GO" id="GO:0008235">
    <property type="term" value="F:metalloexopeptidase activity"/>
    <property type="evidence" value="ECO:0007669"/>
    <property type="project" value="TreeGrafter"/>
</dbReference>
<proteinExistence type="predicted"/>
<keyword evidence="1" id="KW-0031">Aminopeptidase</keyword>
<keyword evidence="2" id="KW-0645">Protease</keyword>
<evidence type="ECO:0000313" key="5">
    <source>
        <dbReference type="Proteomes" id="UP001151532"/>
    </source>
</evidence>
<accession>A0A9Q0ZI06</accession>
<dbReference type="GO" id="GO:0004177">
    <property type="term" value="F:aminopeptidase activity"/>
    <property type="evidence" value="ECO:0007669"/>
    <property type="project" value="UniProtKB-KW"/>
</dbReference>
<keyword evidence="3" id="KW-0378">Hydrolase</keyword>
<comment type="caution">
    <text evidence="4">The sequence shown here is derived from an EMBL/GenBank/DDBJ whole genome shotgun (WGS) entry which is preliminary data.</text>
</comment>
<dbReference type="EMBL" id="JAPFFK010000011">
    <property type="protein sequence ID" value="KAJ6735194.1"/>
    <property type="molecule type" value="Genomic_DNA"/>
</dbReference>
<dbReference type="Proteomes" id="UP001151532">
    <property type="component" value="Chromosome 17"/>
</dbReference>
<dbReference type="AlphaFoldDB" id="A0A9Q0ZI06"/>
<dbReference type="Gene3D" id="3.90.230.10">
    <property type="entry name" value="Creatinase/methionine aminopeptidase superfamily"/>
    <property type="match status" value="1"/>
</dbReference>
<evidence type="ECO:0000256" key="1">
    <source>
        <dbReference type="ARBA" id="ARBA00022438"/>
    </source>
</evidence>
<keyword evidence="5" id="KW-1185">Reference proteome</keyword>